<dbReference type="Gene3D" id="2.30.30.290">
    <property type="entry name" value="YopX-like domains"/>
    <property type="match status" value="1"/>
</dbReference>
<dbReference type="KEGG" id="vg:54988109"/>
<dbReference type="GeneID" id="54988109"/>
<dbReference type="SUPFAM" id="SSF159006">
    <property type="entry name" value="YopX-like"/>
    <property type="match status" value="1"/>
</dbReference>
<name>A0A2K9V561_9CAUD</name>
<protein>
    <recommendedName>
        <fullName evidence="1">YopX protein domain-containing protein</fullName>
    </recommendedName>
</protein>
<reference evidence="2 3" key="1">
    <citation type="submission" date="2017-12" db="EMBL/GenBank/DDBJ databases">
        <title>Lactobacillus phages that infect wine-derived L. plantarum strains.</title>
        <authorList>
            <person name="Kyrkou I."/>
            <person name="Hestbjerg Hansen L."/>
        </authorList>
    </citation>
    <scope>NUCLEOTIDE SEQUENCE [LARGE SCALE GENOMIC DNA]</scope>
</reference>
<dbReference type="Proteomes" id="UP000241743">
    <property type="component" value="Segment"/>
</dbReference>
<sequence>MIKFRAWDKKNEIYLYNIQDAHDTVWGLVKYDDGKIAEYDEPCFGDFLNNERYVVEQFTGLKDMNGKDIYEGDLVRLADDLDNPYKVIFDKAKFEFSGSRFCYDFGEAFMDYEVIGNVHTNPELLEEDE</sequence>
<evidence type="ECO:0000313" key="2">
    <source>
        <dbReference type="EMBL" id="AUV57275.1"/>
    </source>
</evidence>
<dbReference type="EMBL" id="MG744354">
    <property type="protein sequence ID" value="AUV57275.1"/>
    <property type="molecule type" value="Genomic_DNA"/>
</dbReference>
<dbReference type="Pfam" id="PF09643">
    <property type="entry name" value="YopX"/>
    <property type="match status" value="1"/>
</dbReference>
<dbReference type="InterPro" id="IPR023385">
    <property type="entry name" value="YopX-like_C"/>
</dbReference>
<accession>A0A2K9V561</accession>
<dbReference type="RefSeq" id="YP_009797686.1">
    <property type="nucleotide sequence ID" value="NC_047918.1"/>
</dbReference>
<dbReference type="InterPro" id="IPR019096">
    <property type="entry name" value="YopX_protein"/>
</dbReference>
<evidence type="ECO:0000259" key="1">
    <source>
        <dbReference type="Pfam" id="PF09643"/>
    </source>
</evidence>
<evidence type="ECO:0000313" key="3">
    <source>
        <dbReference type="Proteomes" id="UP000241743"/>
    </source>
</evidence>
<organism evidence="2 3">
    <name type="scientific">Lactobacillus phage Satyr</name>
    <dbReference type="NCBI Taxonomy" id="2070201"/>
    <lineage>
        <taxon>Viruses</taxon>
        <taxon>Duplodnaviria</taxon>
        <taxon>Heunggongvirae</taxon>
        <taxon>Uroviricota</taxon>
        <taxon>Caudoviricetes</taxon>
        <taxon>Tybeckvirinae</taxon>
        <taxon>Maenadvirus</taxon>
        <taxon>Maenadvirus satyr</taxon>
    </lineage>
</organism>
<proteinExistence type="predicted"/>
<keyword evidence="3" id="KW-1185">Reference proteome</keyword>
<feature type="domain" description="YopX protein" evidence="1">
    <location>
        <begin position="3"/>
        <end position="126"/>
    </location>
</feature>